<sequence length="216" mass="23445">MTCLSTFTWTVLVTRSKKWGILFVLSMLGSEIAIGQDKPDSTSGLGVFGNTLGIHEHDTLTIAGNVVVLDCTTIKGTGTLSLRSEKPQRVLARHSQVRNLHINNPTTVRLEGELLVAEELTIERAVFDTRTGHLSLSDSSQLRLRAAGRLVLADNELSGHIPTKPWPDGRTLWALLSSEMYGPLALVTQRQYVAPGAVAQLVSQPQTTVSPPPESE</sequence>
<accession>A0A927B9A3</accession>
<protein>
    <submittedName>
        <fullName evidence="1">Uncharacterized protein</fullName>
    </submittedName>
</protein>
<evidence type="ECO:0000313" key="2">
    <source>
        <dbReference type="Proteomes" id="UP000653797"/>
    </source>
</evidence>
<comment type="caution">
    <text evidence="1">The sequence shown here is derived from an EMBL/GenBank/DDBJ whole genome shotgun (WGS) entry which is preliminary data.</text>
</comment>
<dbReference type="AlphaFoldDB" id="A0A927B9A3"/>
<name>A0A927B9A3_9BACT</name>
<evidence type="ECO:0000313" key="1">
    <source>
        <dbReference type="EMBL" id="MBD2757497.1"/>
    </source>
</evidence>
<organism evidence="1 2">
    <name type="scientific">Spirosoma validum</name>
    <dbReference type="NCBI Taxonomy" id="2771355"/>
    <lineage>
        <taxon>Bacteria</taxon>
        <taxon>Pseudomonadati</taxon>
        <taxon>Bacteroidota</taxon>
        <taxon>Cytophagia</taxon>
        <taxon>Cytophagales</taxon>
        <taxon>Cytophagaceae</taxon>
        <taxon>Spirosoma</taxon>
    </lineage>
</organism>
<gene>
    <name evidence="1" type="ORF">IC230_31800</name>
</gene>
<reference evidence="1" key="1">
    <citation type="submission" date="2020-09" db="EMBL/GenBank/DDBJ databases">
        <authorList>
            <person name="Kim M.K."/>
        </authorList>
    </citation>
    <scope>NUCLEOTIDE SEQUENCE</scope>
    <source>
        <strain evidence="1">BT704</strain>
    </source>
</reference>
<keyword evidence="2" id="KW-1185">Reference proteome</keyword>
<proteinExistence type="predicted"/>
<dbReference type="RefSeq" id="WP_191043120.1">
    <property type="nucleotide sequence ID" value="NZ_JACXAA010000023.1"/>
</dbReference>
<dbReference type="Proteomes" id="UP000653797">
    <property type="component" value="Unassembled WGS sequence"/>
</dbReference>
<dbReference type="EMBL" id="JACXAA010000023">
    <property type="protein sequence ID" value="MBD2757497.1"/>
    <property type="molecule type" value="Genomic_DNA"/>
</dbReference>